<dbReference type="GO" id="GO:0005886">
    <property type="term" value="C:plasma membrane"/>
    <property type="evidence" value="ECO:0007669"/>
    <property type="project" value="TreeGrafter"/>
</dbReference>
<evidence type="ECO:0000256" key="8">
    <source>
        <dbReference type="SAM" id="Phobius"/>
    </source>
</evidence>
<dbReference type="PROSITE" id="PS51885">
    <property type="entry name" value="NEPRILYSIN"/>
    <property type="match status" value="1"/>
</dbReference>
<reference evidence="11 12" key="1">
    <citation type="journal article" date="2020" name="Cell">
        <title>Large-Scale Comparative Analyses of Tick Genomes Elucidate Their Genetic Diversity and Vector Capacities.</title>
        <authorList>
            <consortium name="Tick Genome and Microbiome Consortium (TIGMIC)"/>
            <person name="Jia N."/>
            <person name="Wang J."/>
            <person name="Shi W."/>
            <person name="Du L."/>
            <person name="Sun Y."/>
            <person name="Zhan W."/>
            <person name="Jiang J.F."/>
            <person name="Wang Q."/>
            <person name="Zhang B."/>
            <person name="Ji P."/>
            <person name="Bell-Sakyi L."/>
            <person name="Cui X.M."/>
            <person name="Yuan T.T."/>
            <person name="Jiang B.G."/>
            <person name="Yang W.F."/>
            <person name="Lam T.T."/>
            <person name="Chang Q.C."/>
            <person name="Ding S.J."/>
            <person name="Wang X.J."/>
            <person name="Zhu J.G."/>
            <person name="Ruan X.D."/>
            <person name="Zhao L."/>
            <person name="Wei J.T."/>
            <person name="Ye R.Z."/>
            <person name="Que T.C."/>
            <person name="Du C.H."/>
            <person name="Zhou Y.H."/>
            <person name="Cheng J.X."/>
            <person name="Dai P.F."/>
            <person name="Guo W.B."/>
            <person name="Han X.H."/>
            <person name="Huang E.J."/>
            <person name="Li L.F."/>
            <person name="Wei W."/>
            <person name="Gao Y.C."/>
            <person name="Liu J.Z."/>
            <person name="Shao H.Z."/>
            <person name="Wang X."/>
            <person name="Wang C.C."/>
            <person name="Yang T.C."/>
            <person name="Huo Q.B."/>
            <person name="Li W."/>
            <person name="Chen H.Y."/>
            <person name="Chen S.E."/>
            <person name="Zhou L.G."/>
            <person name="Ni X.B."/>
            <person name="Tian J.H."/>
            <person name="Sheng Y."/>
            <person name="Liu T."/>
            <person name="Pan Y.S."/>
            <person name="Xia L.Y."/>
            <person name="Li J."/>
            <person name="Zhao F."/>
            <person name="Cao W.C."/>
        </authorList>
    </citation>
    <scope>NUCLEOTIDE SEQUENCE [LARGE SCALE GENOMIC DNA]</scope>
    <source>
        <strain evidence="11">HaeL-2018</strain>
    </source>
</reference>
<feature type="transmembrane region" description="Helical" evidence="8">
    <location>
        <begin position="26"/>
        <end position="47"/>
    </location>
</feature>
<evidence type="ECO:0000256" key="1">
    <source>
        <dbReference type="ARBA" id="ARBA00001947"/>
    </source>
</evidence>
<dbReference type="GO" id="GO:0046872">
    <property type="term" value="F:metal ion binding"/>
    <property type="evidence" value="ECO:0007669"/>
    <property type="project" value="UniProtKB-KW"/>
</dbReference>
<keyword evidence="8" id="KW-0812">Transmembrane</keyword>
<dbReference type="InterPro" id="IPR024079">
    <property type="entry name" value="MetalloPept_cat_dom_sf"/>
</dbReference>
<comment type="caution">
    <text evidence="11">The sequence shown here is derived from an EMBL/GenBank/DDBJ whole genome shotgun (WGS) entry which is preliminary data.</text>
</comment>
<keyword evidence="8" id="KW-0472">Membrane</keyword>
<comment type="cofactor">
    <cofactor evidence="1">
        <name>Zn(2+)</name>
        <dbReference type="ChEBI" id="CHEBI:29105"/>
    </cofactor>
</comment>
<sequence length="703" mass="79729">MPNIVNLTQVVRPRGQRHHNRANCNAALIVVAATTIFLAMLALFFYFTPQESHFQSLFRGSSFPCRTVGCHYYDEIMTFTVNTSVDPCEDFEAYACSSWAPAAEAHSYGSASMGGAMGSWYERFPQELAAASRHRRVGKKLGDAFSSCMRLTSREDTKTGIIELKDFMRELRIPWPEGPLAGAEPLGVLLDLAFNWRVDAWFHAAIHRCSQVRTADARGKHLLLGAGTPFVPRFGTQREPYALSSYVMYWNSFYNPFTTGKPRRSKEYVDRIAKIEGSIFARLTQVVKEKANRPVQFQWRHIENFTANIPMSRWISQLSNNVKGCGELVLTDSVTVWDRSLLEAVNEMFANYTREELLEHIAWTFVQVYAPLADRRLLLAGHDDNRRAAEHRYIFCATQVELAYEWLFASVYASYHYGPDRQKVINELLTRVKQVAVDKISDVPWADDSKQTIAGHIRNVTVVLWPNSSSYTDDELSDVYDTFFEHKNHLFVQKWIWAMKKWHIFRKELNYTHIDEYPKSYVLPYFKYRHGLNTVLISLAAFSKPWYFTDGTKAMSYGSIGFSFASELAKAFDASGVPVDLKGDLTEAWPSSGWEAGSNAKASCLHPLSSTPFPEIPALEVAYSAFKSSVKDEGSGPRVSNTLSEEQVFFLSACFAMCQLPQTTNSYRLYCNKAVSNFVPFGRAFGCQLGTAMNPVKKCSFLD</sequence>
<dbReference type="VEuPathDB" id="VectorBase:HLOH_065057"/>
<feature type="domain" description="Peptidase M13 N-terminal" evidence="10">
    <location>
        <begin position="87"/>
        <end position="451"/>
    </location>
</feature>
<evidence type="ECO:0000256" key="3">
    <source>
        <dbReference type="ARBA" id="ARBA00022670"/>
    </source>
</evidence>
<evidence type="ECO:0000256" key="4">
    <source>
        <dbReference type="ARBA" id="ARBA00022723"/>
    </source>
</evidence>
<keyword evidence="12" id="KW-1185">Reference proteome</keyword>
<evidence type="ECO:0000256" key="7">
    <source>
        <dbReference type="ARBA" id="ARBA00023049"/>
    </source>
</evidence>
<dbReference type="GO" id="GO:0004222">
    <property type="term" value="F:metalloendopeptidase activity"/>
    <property type="evidence" value="ECO:0007669"/>
    <property type="project" value="InterPro"/>
</dbReference>
<evidence type="ECO:0000259" key="9">
    <source>
        <dbReference type="Pfam" id="PF01431"/>
    </source>
</evidence>
<dbReference type="Pfam" id="PF01431">
    <property type="entry name" value="Peptidase_M13"/>
    <property type="match status" value="2"/>
</dbReference>
<dbReference type="Proteomes" id="UP000821853">
    <property type="component" value="Chromosome 1"/>
</dbReference>
<evidence type="ECO:0000313" key="11">
    <source>
        <dbReference type="EMBL" id="KAH9360506.1"/>
    </source>
</evidence>
<dbReference type="GO" id="GO:0016485">
    <property type="term" value="P:protein processing"/>
    <property type="evidence" value="ECO:0007669"/>
    <property type="project" value="TreeGrafter"/>
</dbReference>
<dbReference type="AlphaFoldDB" id="A0A9J6FBU8"/>
<dbReference type="OMA" id="YAVNEMF"/>
<dbReference type="OrthoDB" id="6483553at2759"/>
<organism evidence="11 12">
    <name type="scientific">Haemaphysalis longicornis</name>
    <name type="common">Bush tick</name>
    <dbReference type="NCBI Taxonomy" id="44386"/>
    <lineage>
        <taxon>Eukaryota</taxon>
        <taxon>Metazoa</taxon>
        <taxon>Ecdysozoa</taxon>
        <taxon>Arthropoda</taxon>
        <taxon>Chelicerata</taxon>
        <taxon>Arachnida</taxon>
        <taxon>Acari</taxon>
        <taxon>Parasitiformes</taxon>
        <taxon>Ixodida</taxon>
        <taxon>Ixodoidea</taxon>
        <taxon>Ixodidae</taxon>
        <taxon>Haemaphysalinae</taxon>
        <taxon>Haemaphysalis</taxon>
    </lineage>
</organism>
<keyword evidence="4" id="KW-0479">Metal-binding</keyword>
<dbReference type="InterPro" id="IPR008753">
    <property type="entry name" value="Peptidase_M13_N"/>
</dbReference>
<evidence type="ECO:0000259" key="10">
    <source>
        <dbReference type="Pfam" id="PF05649"/>
    </source>
</evidence>
<dbReference type="Gene3D" id="1.10.1380.10">
    <property type="entry name" value="Neutral endopeptidase , domain2"/>
    <property type="match status" value="1"/>
</dbReference>
<dbReference type="SUPFAM" id="SSF55486">
    <property type="entry name" value="Metalloproteases ('zincins'), catalytic domain"/>
    <property type="match status" value="1"/>
</dbReference>
<dbReference type="InterPro" id="IPR042089">
    <property type="entry name" value="Peptidase_M13_dom_2"/>
</dbReference>
<dbReference type="InterPro" id="IPR000718">
    <property type="entry name" value="Peptidase_M13"/>
</dbReference>
<keyword evidence="5" id="KW-0378">Hydrolase</keyword>
<dbReference type="EMBL" id="JABSTR010000001">
    <property type="protein sequence ID" value="KAH9360506.1"/>
    <property type="molecule type" value="Genomic_DNA"/>
</dbReference>
<proteinExistence type="inferred from homology"/>
<evidence type="ECO:0000256" key="2">
    <source>
        <dbReference type="ARBA" id="ARBA00007357"/>
    </source>
</evidence>
<evidence type="ECO:0000256" key="6">
    <source>
        <dbReference type="ARBA" id="ARBA00022833"/>
    </source>
</evidence>
<keyword evidence="8" id="KW-1133">Transmembrane helix</keyword>
<feature type="domain" description="Peptidase M13 C-terminal" evidence="9">
    <location>
        <begin position="528"/>
        <end position="592"/>
    </location>
</feature>
<dbReference type="Gene3D" id="3.40.390.10">
    <property type="entry name" value="Collagenase (Catalytic Domain)"/>
    <property type="match status" value="2"/>
</dbReference>
<evidence type="ECO:0000256" key="5">
    <source>
        <dbReference type="ARBA" id="ARBA00022801"/>
    </source>
</evidence>
<accession>A0A9J6FBU8</accession>
<dbReference type="Pfam" id="PF05649">
    <property type="entry name" value="Peptidase_M13_N"/>
    <property type="match status" value="1"/>
</dbReference>
<dbReference type="PANTHER" id="PTHR11733">
    <property type="entry name" value="ZINC METALLOPROTEASE FAMILY M13 NEPRILYSIN-RELATED"/>
    <property type="match status" value="1"/>
</dbReference>
<keyword evidence="7" id="KW-0482">Metalloprotease</keyword>
<gene>
    <name evidence="11" type="ORF">HPB48_017130</name>
</gene>
<dbReference type="InterPro" id="IPR018497">
    <property type="entry name" value="Peptidase_M13_C"/>
</dbReference>
<feature type="domain" description="Peptidase M13 C-terminal" evidence="9">
    <location>
        <begin position="618"/>
        <end position="700"/>
    </location>
</feature>
<comment type="similarity">
    <text evidence="2">Belongs to the peptidase M13 family.</text>
</comment>
<protein>
    <submittedName>
        <fullName evidence="11">Uncharacterized protein</fullName>
    </submittedName>
</protein>
<keyword evidence="6" id="KW-0862">Zinc</keyword>
<keyword evidence="3" id="KW-0645">Protease</keyword>
<name>A0A9J6FBU8_HAELO</name>
<evidence type="ECO:0000313" key="12">
    <source>
        <dbReference type="Proteomes" id="UP000821853"/>
    </source>
</evidence>
<dbReference type="PANTHER" id="PTHR11733:SF241">
    <property type="entry name" value="GH26575P-RELATED"/>
    <property type="match status" value="1"/>
</dbReference>